<proteinExistence type="predicted"/>
<dbReference type="EMBL" id="VHII01000020">
    <property type="protein sequence ID" value="KAF1375209.1"/>
    <property type="molecule type" value="Genomic_DNA"/>
</dbReference>
<name>A0A6A5EAB0_PERFL</name>
<evidence type="ECO:0000313" key="2">
    <source>
        <dbReference type="EMBL" id="KAF1375209.1"/>
    </source>
</evidence>
<sequence length="103" mass="11036">MKTKSSYLHPCTSASGTVGGTVRPASNLLLGGEEEKGPLHNPLPLHTIASSSFERRHLFTVADKHVGAPEDHRQPCCSCAAGTHSHSEGKSLRWPGQGKDRHC</sequence>
<evidence type="ECO:0000256" key="1">
    <source>
        <dbReference type="SAM" id="MobiDB-lite"/>
    </source>
</evidence>
<gene>
    <name evidence="2" type="ORF">PFLUV_G00237130</name>
</gene>
<evidence type="ECO:0000313" key="3">
    <source>
        <dbReference type="Proteomes" id="UP000465112"/>
    </source>
</evidence>
<dbReference type="Proteomes" id="UP000465112">
    <property type="component" value="Chromosome 20"/>
</dbReference>
<feature type="compositionally biased region" description="Polar residues" evidence="1">
    <location>
        <begin position="1"/>
        <end position="16"/>
    </location>
</feature>
<feature type="region of interest" description="Disordered" evidence="1">
    <location>
        <begin position="80"/>
        <end position="103"/>
    </location>
</feature>
<feature type="region of interest" description="Disordered" evidence="1">
    <location>
        <begin position="1"/>
        <end position="25"/>
    </location>
</feature>
<keyword evidence="3" id="KW-1185">Reference proteome</keyword>
<accession>A0A6A5EAB0</accession>
<reference evidence="2 3" key="1">
    <citation type="submission" date="2019-06" db="EMBL/GenBank/DDBJ databases">
        <title>A chromosome-scale genome assembly of the European perch, Perca fluviatilis.</title>
        <authorList>
            <person name="Roques C."/>
            <person name="Zahm M."/>
            <person name="Cabau C."/>
            <person name="Klopp C."/>
            <person name="Bouchez O."/>
            <person name="Donnadieu C."/>
            <person name="Kuhl H."/>
            <person name="Gislard M."/>
            <person name="Guendouz S."/>
            <person name="Journot L."/>
            <person name="Haffray P."/>
            <person name="Bestin A."/>
            <person name="Morvezen R."/>
            <person name="Feron R."/>
            <person name="Wen M."/>
            <person name="Jouanno E."/>
            <person name="Herpin A."/>
            <person name="Schartl M."/>
            <person name="Postlethwait J."/>
            <person name="Schaerlinger B."/>
            <person name="Chardard D."/>
            <person name="Lecocq T."/>
            <person name="Poncet C."/>
            <person name="Jaffrelo L."/>
            <person name="Lampietro C."/>
            <person name="Guiguen Y."/>
        </authorList>
    </citation>
    <scope>NUCLEOTIDE SEQUENCE [LARGE SCALE GENOMIC DNA]</scope>
    <source>
        <tissue evidence="2">Blood</tissue>
    </source>
</reference>
<protein>
    <submittedName>
        <fullName evidence="2">Uncharacterized protein</fullName>
    </submittedName>
</protein>
<organism evidence="2 3">
    <name type="scientific">Perca fluviatilis</name>
    <name type="common">European perch</name>
    <dbReference type="NCBI Taxonomy" id="8168"/>
    <lineage>
        <taxon>Eukaryota</taxon>
        <taxon>Metazoa</taxon>
        <taxon>Chordata</taxon>
        <taxon>Craniata</taxon>
        <taxon>Vertebrata</taxon>
        <taxon>Euteleostomi</taxon>
        <taxon>Actinopterygii</taxon>
        <taxon>Neopterygii</taxon>
        <taxon>Teleostei</taxon>
        <taxon>Neoteleostei</taxon>
        <taxon>Acanthomorphata</taxon>
        <taxon>Eupercaria</taxon>
        <taxon>Perciformes</taxon>
        <taxon>Percoidei</taxon>
        <taxon>Percidae</taxon>
        <taxon>Percinae</taxon>
        <taxon>Perca</taxon>
    </lineage>
</organism>
<dbReference type="AlphaFoldDB" id="A0A6A5EAB0"/>
<comment type="caution">
    <text evidence="2">The sequence shown here is derived from an EMBL/GenBank/DDBJ whole genome shotgun (WGS) entry which is preliminary data.</text>
</comment>